<protein>
    <submittedName>
        <fullName evidence="2">Uncharacterized protein</fullName>
    </submittedName>
</protein>
<dbReference type="OrthoDB" id="3240366at2"/>
<name>J0NEG1_9ACTO</name>
<feature type="transmembrane region" description="Helical" evidence="1">
    <location>
        <begin position="136"/>
        <end position="154"/>
    </location>
</feature>
<evidence type="ECO:0000313" key="3">
    <source>
        <dbReference type="Proteomes" id="UP000002941"/>
    </source>
</evidence>
<feature type="transmembrane region" description="Helical" evidence="1">
    <location>
        <begin position="34"/>
        <end position="53"/>
    </location>
</feature>
<comment type="caution">
    <text evidence="2">The sequence shown here is derived from an EMBL/GenBank/DDBJ whole genome shotgun (WGS) entry which is preliminary data.</text>
</comment>
<proteinExistence type="predicted"/>
<dbReference type="RefSeq" id="WP_008731215.1">
    <property type="nucleotide sequence ID" value="NZ_AKFT01000097.1"/>
</dbReference>
<evidence type="ECO:0000313" key="2">
    <source>
        <dbReference type="EMBL" id="EJF45419.1"/>
    </source>
</evidence>
<dbReference type="AlphaFoldDB" id="J0NEG1"/>
<gene>
    <name evidence="2" type="ORF">HMPREF1318_2866</name>
</gene>
<keyword evidence="1" id="KW-1133">Transmembrane helix</keyword>
<feature type="transmembrane region" description="Helical" evidence="1">
    <location>
        <begin position="65"/>
        <end position="83"/>
    </location>
</feature>
<feature type="transmembrane region" description="Helical" evidence="1">
    <location>
        <begin position="103"/>
        <end position="124"/>
    </location>
</feature>
<dbReference type="EMBL" id="AKFT01000097">
    <property type="protein sequence ID" value="EJF45419.1"/>
    <property type="molecule type" value="Genomic_DNA"/>
</dbReference>
<organism evidence="2 3">
    <name type="scientific">Actinomyces massiliensis F0489</name>
    <dbReference type="NCBI Taxonomy" id="1125718"/>
    <lineage>
        <taxon>Bacteria</taxon>
        <taxon>Bacillati</taxon>
        <taxon>Actinomycetota</taxon>
        <taxon>Actinomycetes</taxon>
        <taxon>Actinomycetales</taxon>
        <taxon>Actinomycetaceae</taxon>
        <taxon>Actinomyces</taxon>
    </lineage>
</organism>
<dbReference type="PATRIC" id="fig|1125718.3.peg.1238"/>
<keyword evidence="3" id="KW-1185">Reference proteome</keyword>
<evidence type="ECO:0000256" key="1">
    <source>
        <dbReference type="SAM" id="Phobius"/>
    </source>
</evidence>
<keyword evidence="1" id="KW-0812">Transmembrane</keyword>
<dbReference type="Proteomes" id="UP000002941">
    <property type="component" value="Unassembled WGS sequence"/>
</dbReference>
<reference evidence="2 3" key="1">
    <citation type="submission" date="2012-05" db="EMBL/GenBank/DDBJ databases">
        <authorList>
            <person name="Harkins D.M."/>
            <person name="Madupu R."/>
            <person name="Durkin A.S."/>
            <person name="Torralba M."/>
            <person name="Methe B."/>
            <person name="Sutton G.G."/>
            <person name="Nelson K.E."/>
        </authorList>
    </citation>
    <scope>NUCLEOTIDE SEQUENCE [LARGE SCALE GENOMIC DNA]</scope>
    <source>
        <strain evidence="2 3">F0489</strain>
    </source>
</reference>
<dbReference type="eggNOG" id="ENOG5031HG1">
    <property type="taxonomic scope" value="Bacteria"/>
</dbReference>
<sequence length="215" mass="22577">MSPDAPLDPRAALDTISDQQATLRQRTFIRSSPLLTAWGLAWLTGYGAGWLSIRPDYTMPALLWPFYFGCFAAAGAYTSGYILRRARGVRGVSSRAGVRYGAAWAGGFMLGLVIMGRAGAFLTALGTPEAAEMGMVLSNAVPCLIIGLLFMACSAIWDEPVMAWVGGWFLAVTTVATLVGGTGLWAIMALAGGGGTLIAAAIDVLRARAARRAAR</sequence>
<accession>J0NEG1</accession>
<feature type="transmembrane region" description="Helical" evidence="1">
    <location>
        <begin position="161"/>
        <end position="179"/>
    </location>
</feature>
<feature type="transmembrane region" description="Helical" evidence="1">
    <location>
        <begin position="185"/>
        <end position="205"/>
    </location>
</feature>
<keyword evidence="1" id="KW-0472">Membrane</keyword>